<gene>
    <name evidence="11" type="ORF">LWI28_023941</name>
</gene>
<feature type="transmembrane region" description="Helical" evidence="9">
    <location>
        <begin position="145"/>
        <end position="166"/>
    </location>
</feature>
<keyword evidence="3" id="KW-0808">Transferase</keyword>
<evidence type="ECO:0000256" key="3">
    <source>
        <dbReference type="ARBA" id="ARBA00022679"/>
    </source>
</evidence>
<dbReference type="PANTHER" id="PTHR31595">
    <property type="entry name" value="LONG-CHAIN-ALCOHOL O-FATTY-ACYLTRANSFERASE 3-RELATED"/>
    <property type="match status" value="1"/>
</dbReference>
<evidence type="ECO:0000313" key="11">
    <source>
        <dbReference type="EMBL" id="KAI9187062.1"/>
    </source>
</evidence>
<keyword evidence="4 9" id="KW-0812">Transmembrane</keyword>
<evidence type="ECO:0000256" key="7">
    <source>
        <dbReference type="ARBA" id="ARBA00023136"/>
    </source>
</evidence>
<evidence type="ECO:0000256" key="1">
    <source>
        <dbReference type="ARBA" id="ARBA00004141"/>
    </source>
</evidence>
<feature type="transmembrane region" description="Helical" evidence="9">
    <location>
        <begin position="79"/>
        <end position="101"/>
    </location>
</feature>
<proteinExistence type="inferred from homology"/>
<dbReference type="GO" id="GO:0016020">
    <property type="term" value="C:membrane"/>
    <property type="evidence" value="ECO:0007669"/>
    <property type="project" value="UniProtKB-SubCell"/>
</dbReference>
<dbReference type="InterPro" id="IPR044851">
    <property type="entry name" value="Wax_synthase"/>
</dbReference>
<keyword evidence="6" id="KW-0443">Lipid metabolism</keyword>
<accession>A0AAD5J7Q9</accession>
<comment type="caution">
    <text evidence="11">The sequence shown here is derived from an EMBL/GenBank/DDBJ whole genome shotgun (WGS) entry which is preliminary data.</text>
</comment>
<organism evidence="11 12">
    <name type="scientific">Acer negundo</name>
    <name type="common">Box elder</name>
    <dbReference type="NCBI Taxonomy" id="4023"/>
    <lineage>
        <taxon>Eukaryota</taxon>
        <taxon>Viridiplantae</taxon>
        <taxon>Streptophyta</taxon>
        <taxon>Embryophyta</taxon>
        <taxon>Tracheophyta</taxon>
        <taxon>Spermatophyta</taxon>
        <taxon>Magnoliopsida</taxon>
        <taxon>eudicotyledons</taxon>
        <taxon>Gunneridae</taxon>
        <taxon>Pentapetalae</taxon>
        <taxon>rosids</taxon>
        <taxon>malvids</taxon>
        <taxon>Sapindales</taxon>
        <taxon>Sapindaceae</taxon>
        <taxon>Hippocastanoideae</taxon>
        <taxon>Acereae</taxon>
        <taxon>Acer</taxon>
    </lineage>
</organism>
<dbReference type="InterPro" id="IPR032805">
    <property type="entry name" value="Wax_synthase_dom"/>
</dbReference>
<feature type="transmembrane region" description="Helical" evidence="9">
    <location>
        <begin position="113"/>
        <end position="133"/>
    </location>
</feature>
<dbReference type="GO" id="GO:0006629">
    <property type="term" value="P:lipid metabolic process"/>
    <property type="evidence" value="ECO:0007669"/>
    <property type="project" value="UniProtKB-KW"/>
</dbReference>
<evidence type="ECO:0000256" key="6">
    <source>
        <dbReference type="ARBA" id="ARBA00023098"/>
    </source>
</evidence>
<evidence type="ECO:0000256" key="2">
    <source>
        <dbReference type="ARBA" id="ARBA00007282"/>
    </source>
</evidence>
<evidence type="ECO:0000313" key="12">
    <source>
        <dbReference type="Proteomes" id="UP001064489"/>
    </source>
</evidence>
<evidence type="ECO:0000256" key="5">
    <source>
        <dbReference type="ARBA" id="ARBA00022989"/>
    </source>
</evidence>
<sequence>MSLYCCHVYLQLEFSIAISTIPARFLGLEIEPRFNEPYLATSLQEFWGYRWNLITVGILRMTVYEPLKYFFRPIIGRELAVFPCVMVVFTVSCLVHEVIFYYVSRTPSTWEQLWYFVLYGAFLVIEIAVKKMVANRHWRLQRVVLRPLPVVFVAETGAWLFFPVFLRHNVNERIIDEIFILVDFIKNIVI</sequence>
<dbReference type="GO" id="GO:0008374">
    <property type="term" value="F:O-acyltransferase activity"/>
    <property type="evidence" value="ECO:0007669"/>
    <property type="project" value="InterPro"/>
</dbReference>
<keyword evidence="5 9" id="KW-1133">Transmembrane helix</keyword>
<dbReference type="EMBL" id="JAJSOW010000100">
    <property type="protein sequence ID" value="KAI9187062.1"/>
    <property type="molecule type" value="Genomic_DNA"/>
</dbReference>
<comment type="similarity">
    <text evidence="2">Belongs to the wax synthase family.</text>
</comment>
<keyword evidence="7 9" id="KW-0472">Membrane</keyword>
<feature type="domain" description="Wax synthase" evidence="10">
    <location>
        <begin position="31"/>
        <end position="118"/>
    </location>
</feature>
<evidence type="ECO:0000259" key="10">
    <source>
        <dbReference type="Pfam" id="PF13813"/>
    </source>
</evidence>
<comment type="subcellular location">
    <subcellularLocation>
        <location evidence="1">Membrane</location>
        <topology evidence="1">Multi-pass membrane protein</topology>
    </subcellularLocation>
</comment>
<name>A0AAD5J7Q9_ACENE</name>
<protein>
    <recommendedName>
        <fullName evidence="10">Wax synthase domain-containing protein</fullName>
    </recommendedName>
</protein>
<evidence type="ECO:0000256" key="8">
    <source>
        <dbReference type="ARBA" id="ARBA00023315"/>
    </source>
</evidence>
<reference evidence="11" key="1">
    <citation type="journal article" date="2022" name="Plant J.">
        <title>Strategies of tolerance reflected in two North American maple genomes.</title>
        <authorList>
            <person name="McEvoy S.L."/>
            <person name="Sezen U.U."/>
            <person name="Trouern-Trend A."/>
            <person name="McMahon S.M."/>
            <person name="Schaberg P.G."/>
            <person name="Yang J."/>
            <person name="Wegrzyn J.L."/>
            <person name="Swenson N.G."/>
        </authorList>
    </citation>
    <scope>NUCLEOTIDE SEQUENCE</scope>
    <source>
        <strain evidence="11">91603</strain>
    </source>
</reference>
<dbReference type="Proteomes" id="UP001064489">
    <property type="component" value="Chromosome 3"/>
</dbReference>
<dbReference type="PANTHER" id="PTHR31595:SF70">
    <property type="entry name" value="LONG-CHAIN-ALCOHOL O-FATTY-ACYLTRANSFERASE 3-RELATED"/>
    <property type="match status" value="1"/>
</dbReference>
<dbReference type="Pfam" id="PF13813">
    <property type="entry name" value="MBOAT_2"/>
    <property type="match status" value="1"/>
</dbReference>
<keyword evidence="12" id="KW-1185">Reference proteome</keyword>
<keyword evidence="8" id="KW-0012">Acyltransferase</keyword>
<reference evidence="11" key="2">
    <citation type="submission" date="2023-02" db="EMBL/GenBank/DDBJ databases">
        <authorList>
            <person name="Swenson N.G."/>
            <person name="Wegrzyn J.L."/>
            <person name="Mcevoy S.L."/>
        </authorList>
    </citation>
    <scope>NUCLEOTIDE SEQUENCE</scope>
    <source>
        <strain evidence="11">91603</strain>
        <tissue evidence="11">Leaf</tissue>
    </source>
</reference>
<dbReference type="AlphaFoldDB" id="A0AAD5J7Q9"/>
<evidence type="ECO:0000256" key="9">
    <source>
        <dbReference type="SAM" id="Phobius"/>
    </source>
</evidence>
<evidence type="ECO:0000256" key="4">
    <source>
        <dbReference type="ARBA" id="ARBA00022692"/>
    </source>
</evidence>